<evidence type="ECO:0000259" key="1">
    <source>
        <dbReference type="Pfam" id="PF14616"/>
    </source>
</evidence>
<sequence length="389" mass="45854">MEALYVSNNQENTNEWLESKENLNLSFLKREDLEEIISALPETPFDSKELSFIASNSDNTRSRRNAFSLYAYTAVSEEESFHDPVSKIEESNKSTRSTKLFHRNHRKFRDYISNNPTQSFYDEITENKENTTFPIRNRSKRWSMRALFSRKVEFPDNDSCIGFDNKSFGDFNEIELCTAISHQSIAVASNSLGEQSGRIRYISFSEITDFRLLPRHFQHHNLTDDYKSNFVHEFEFFTHDSCPNSPSEDIILEQLEGQKCFEIFTKFKFFRQNLNQRGKIEFLCRFCPAKRWFDIENLYSHLSKAHGIFCEGNQLKLLPSPSHLFELNTRKCFRTHVKCPCCCSWVRLGHPEYINHNEDETGYEKPEGLFVNYFNHLARCSNKRRNDCL</sequence>
<dbReference type="InterPro" id="IPR028012">
    <property type="entry name" value="Rua1_C"/>
</dbReference>
<dbReference type="Pfam" id="PF14616">
    <property type="entry name" value="Rua1_C"/>
    <property type="match status" value="1"/>
</dbReference>
<accession>A0A1E4TY40</accession>
<dbReference type="OrthoDB" id="3981139at2759"/>
<keyword evidence="3" id="KW-1185">Reference proteome</keyword>
<name>A0A1E4TY40_PACTA</name>
<evidence type="ECO:0000313" key="2">
    <source>
        <dbReference type="EMBL" id="ODV96667.1"/>
    </source>
</evidence>
<dbReference type="AlphaFoldDB" id="A0A1E4TY40"/>
<reference evidence="3" key="1">
    <citation type="submission" date="2016-05" db="EMBL/GenBank/DDBJ databases">
        <title>Comparative genomics of biotechnologically important yeasts.</title>
        <authorList>
            <consortium name="DOE Joint Genome Institute"/>
            <person name="Riley R."/>
            <person name="Haridas S."/>
            <person name="Wolfe K.H."/>
            <person name="Lopes M.R."/>
            <person name="Hittinger C.T."/>
            <person name="Goker M."/>
            <person name="Salamov A."/>
            <person name="Wisecaver J."/>
            <person name="Long T.M."/>
            <person name="Aerts A.L."/>
            <person name="Barry K."/>
            <person name="Choi C."/>
            <person name="Clum A."/>
            <person name="Coughlan A.Y."/>
            <person name="Deshpande S."/>
            <person name="Douglass A.P."/>
            <person name="Hanson S.J."/>
            <person name="Klenk H.-P."/>
            <person name="Labutti K."/>
            <person name="Lapidus A."/>
            <person name="Lindquist E."/>
            <person name="Lipzen A."/>
            <person name="Meier-Kolthoff J.P."/>
            <person name="Ohm R.A."/>
            <person name="Otillar R.P."/>
            <person name="Pangilinan J."/>
            <person name="Peng Y."/>
            <person name="Rokas A."/>
            <person name="Rosa C.A."/>
            <person name="Scheuner C."/>
            <person name="Sibirny A.A."/>
            <person name="Slot J.C."/>
            <person name="Stielow J.B."/>
            <person name="Sun H."/>
            <person name="Kurtzman C.P."/>
            <person name="Blackwell M."/>
            <person name="Grigoriev I.V."/>
            <person name="Jeffries T.W."/>
        </authorList>
    </citation>
    <scope>NUCLEOTIDE SEQUENCE [LARGE SCALE GENOMIC DNA]</scope>
    <source>
        <strain evidence="3">NRRL Y-2460</strain>
    </source>
</reference>
<dbReference type="Proteomes" id="UP000094236">
    <property type="component" value="Unassembled WGS sequence"/>
</dbReference>
<feature type="domain" description="Transcription regulator Rua1 C-terminal" evidence="1">
    <location>
        <begin position="267"/>
        <end position="380"/>
    </location>
</feature>
<protein>
    <recommendedName>
        <fullName evidence="1">Transcription regulator Rua1 C-terminal domain-containing protein</fullName>
    </recommendedName>
</protein>
<organism evidence="2 3">
    <name type="scientific">Pachysolen tannophilus NRRL Y-2460</name>
    <dbReference type="NCBI Taxonomy" id="669874"/>
    <lineage>
        <taxon>Eukaryota</taxon>
        <taxon>Fungi</taxon>
        <taxon>Dikarya</taxon>
        <taxon>Ascomycota</taxon>
        <taxon>Saccharomycotina</taxon>
        <taxon>Pichiomycetes</taxon>
        <taxon>Pachysolenaceae</taxon>
        <taxon>Pachysolen</taxon>
    </lineage>
</organism>
<proteinExistence type="predicted"/>
<evidence type="ECO:0000313" key="3">
    <source>
        <dbReference type="Proteomes" id="UP000094236"/>
    </source>
</evidence>
<gene>
    <name evidence="2" type="ORF">PACTADRAFT_1255</name>
</gene>
<dbReference type="EMBL" id="KV454012">
    <property type="protein sequence ID" value="ODV96667.1"/>
    <property type="molecule type" value="Genomic_DNA"/>
</dbReference>